<dbReference type="NCBIfam" id="NF038128">
    <property type="entry name" value="choice_anch_J"/>
    <property type="match status" value="1"/>
</dbReference>
<evidence type="ECO:0000259" key="1">
    <source>
        <dbReference type="Pfam" id="PF20009"/>
    </source>
</evidence>
<evidence type="ECO:0000313" key="2">
    <source>
        <dbReference type="EMBL" id="OYQ52417.1"/>
    </source>
</evidence>
<feature type="domain" description="GEVED" evidence="1">
    <location>
        <begin position="22"/>
        <end position="112"/>
    </location>
</feature>
<feature type="non-terminal residue" evidence="2">
    <location>
        <position position="1"/>
    </location>
</feature>
<feature type="non-terminal residue" evidence="2">
    <location>
        <position position="322"/>
    </location>
</feature>
<protein>
    <recommendedName>
        <fullName evidence="1">GEVED domain-containing protein</fullName>
    </recommendedName>
</protein>
<dbReference type="RefSeq" id="WP_094484763.1">
    <property type="nucleotide sequence ID" value="NZ_NOXX01000009.1"/>
</dbReference>
<dbReference type="EMBL" id="NOXX01000009">
    <property type="protein sequence ID" value="OYQ52417.1"/>
    <property type="molecule type" value="Genomic_DNA"/>
</dbReference>
<dbReference type="Gene3D" id="2.60.120.200">
    <property type="match status" value="1"/>
</dbReference>
<accession>A0A256AFD7</accession>
<organism evidence="2 3">
    <name type="scientific">Flavobacterium aurantiibacter</name>
    <dbReference type="NCBI Taxonomy" id="2023067"/>
    <lineage>
        <taxon>Bacteria</taxon>
        <taxon>Pseudomonadati</taxon>
        <taxon>Bacteroidota</taxon>
        <taxon>Flavobacteriia</taxon>
        <taxon>Flavobacteriales</taxon>
        <taxon>Flavobacteriaceae</taxon>
        <taxon>Flavobacterium</taxon>
    </lineage>
</organism>
<evidence type="ECO:0000313" key="3">
    <source>
        <dbReference type="Proteomes" id="UP000216035"/>
    </source>
</evidence>
<comment type="caution">
    <text evidence="2">The sequence shown here is derived from an EMBL/GenBank/DDBJ whole genome shotgun (WGS) entry which is preliminary data.</text>
</comment>
<dbReference type="Proteomes" id="UP000216035">
    <property type="component" value="Unassembled WGS sequence"/>
</dbReference>
<dbReference type="Pfam" id="PF20009">
    <property type="entry name" value="GEVED"/>
    <property type="match status" value="1"/>
</dbReference>
<dbReference type="AlphaFoldDB" id="A0A256AFD7"/>
<name>A0A256AFD7_9FLAO</name>
<sequence>NIVKGNATPLTVNYNMNSTHRVAAFIDFNSDNDFNDVNEKVLDVAFPSNTGTTVNVNIPNTATVGETRLRVILYEDDMYTGTNGPATPCTNVTINGTPDILAVGETEDYRINLTEAPVTIFEDNFDSYTNFAVAGVGQWTLTDVDLRPTYNVGGYTYPNSNSAKAFMVFNPTATTPALPSPSNFDAFSAPKSMACFAAVPGAGITANNDWLISQSIALGLNGNTLTFYAKSIDGFPEKFKVGVSINGIQPVNFTFISPIVTTTSNWVQYSYNLDAYANQNVRIGINCISDDQYALLIDNFKVTKSSNLSTDSFNQDQFSIYP</sequence>
<dbReference type="InterPro" id="IPR045474">
    <property type="entry name" value="GEVED"/>
</dbReference>
<reference evidence="2 3" key="1">
    <citation type="submission" date="2017-07" db="EMBL/GenBank/DDBJ databases">
        <title>Flavobacterium cyanobacteriorum sp. nov., isolated from cyanobacterial aggregates in a eutrophic lake.</title>
        <authorList>
            <person name="Cai H."/>
        </authorList>
    </citation>
    <scope>NUCLEOTIDE SEQUENCE [LARGE SCALE GENOMIC DNA]</scope>
    <source>
        <strain evidence="2 3">TH167</strain>
    </source>
</reference>
<proteinExistence type="predicted"/>
<gene>
    <name evidence="2" type="ORF">CHX27_00070</name>
</gene>
<keyword evidence="3" id="KW-1185">Reference proteome</keyword>